<evidence type="ECO:0000313" key="1">
    <source>
        <dbReference type="EMBL" id="OGZ95003.1"/>
    </source>
</evidence>
<organism evidence="1 2">
    <name type="scientific">Candidatus Sungbacteria bacterium RIFCSPHIGHO2_01_FULL_50_25</name>
    <dbReference type="NCBI Taxonomy" id="1802265"/>
    <lineage>
        <taxon>Bacteria</taxon>
        <taxon>Candidatus Sungiibacteriota</taxon>
    </lineage>
</organism>
<name>A0A1G2K722_9BACT</name>
<dbReference type="AlphaFoldDB" id="A0A1G2K722"/>
<protein>
    <submittedName>
        <fullName evidence="1">Uncharacterized protein</fullName>
    </submittedName>
</protein>
<evidence type="ECO:0000313" key="2">
    <source>
        <dbReference type="Proteomes" id="UP000178574"/>
    </source>
</evidence>
<dbReference type="EMBL" id="MHQD01000044">
    <property type="protein sequence ID" value="OGZ95003.1"/>
    <property type="molecule type" value="Genomic_DNA"/>
</dbReference>
<comment type="caution">
    <text evidence="1">The sequence shown here is derived from an EMBL/GenBank/DDBJ whole genome shotgun (WGS) entry which is preliminary data.</text>
</comment>
<dbReference type="Proteomes" id="UP000178574">
    <property type="component" value="Unassembled WGS sequence"/>
</dbReference>
<reference evidence="1 2" key="1">
    <citation type="journal article" date="2016" name="Nat. Commun.">
        <title>Thousands of microbial genomes shed light on interconnected biogeochemical processes in an aquifer system.</title>
        <authorList>
            <person name="Anantharaman K."/>
            <person name="Brown C.T."/>
            <person name="Hug L.A."/>
            <person name="Sharon I."/>
            <person name="Castelle C.J."/>
            <person name="Probst A.J."/>
            <person name="Thomas B.C."/>
            <person name="Singh A."/>
            <person name="Wilkins M.J."/>
            <person name="Karaoz U."/>
            <person name="Brodie E.L."/>
            <person name="Williams K.H."/>
            <person name="Hubbard S.S."/>
            <person name="Banfield J.F."/>
        </authorList>
    </citation>
    <scope>NUCLEOTIDE SEQUENCE [LARGE SCALE GENOMIC DNA]</scope>
</reference>
<gene>
    <name evidence="1" type="ORF">A2847_02960</name>
</gene>
<sequence length="166" mass="18633">MAFRDHRNIADKYLWTTHARMKMGHYRLTESRIKRVMRHPARIEEGVLESGIAAMQPAEGKNYSEIWVMYVLAREGGSLGNMFSRHARSAPAAELANSRAKFPGAPGPSKLRSQLSQKHISSTAPRLAGGQKRIKIITAWRYPGKSPARDPIPQTILKEVRGILFS</sequence>
<proteinExistence type="predicted"/>
<accession>A0A1G2K722</accession>